<keyword evidence="2" id="KW-1185">Reference proteome</keyword>
<name>A0A4R1R011_9FIRM</name>
<accession>A0A4R1R011</accession>
<evidence type="ECO:0000313" key="2">
    <source>
        <dbReference type="Proteomes" id="UP000295718"/>
    </source>
</evidence>
<protein>
    <recommendedName>
        <fullName evidence="3">Catalase</fullName>
    </recommendedName>
</protein>
<gene>
    <name evidence="1" type="ORF">EDD76_106244</name>
</gene>
<comment type="caution">
    <text evidence="1">The sequence shown here is derived from an EMBL/GenBank/DDBJ whole genome shotgun (WGS) entry which is preliminary data.</text>
</comment>
<organism evidence="1 2">
    <name type="scientific">Kineothrix alysoides</name>
    <dbReference type="NCBI Taxonomy" id="1469948"/>
    <lineage>
        <taxon>Bacteria</taxon>
        <taxon>Bacillati</taxon>
        <taxon>Bacillota</taxon>
        <taxon>Clostridia</taxon>
        <taxon>Lachnospirales</taxon>
        <taxon>Lachnospiraceae</taxon>
        <taxon>Kineothrix</taxon>
    </lineage>
</organism>
<dbReference type="RefSeq" id="WP_051869310.1">
    <property type="nucleotide sequence ID" value="NZ_JPNB01000001.1"/>
</dbReference>
<evidence type="ECO:0000313" key="1">
    <source>
        <dbReference type="EMBL" id="TCL58591.1"/>
    </source>
</evidence>
<dbReference type="AlphaFoldDB" id="A0A4R1R011"/>
<dbReference type="InterPro" id="IPR043721">
    <property type="entry name" value="DUF5662"/>
</dbReference>
<dbReference type="Proteomes" id="UP000295718">
    <property type="component" value="Unassembled WGS sequence"/>
</dbReference>
<dbReference type="Pfam" id="PF18907">
    <property type="entry name" value="DUF5662"/>
    <property type="match status" value="1"/>
</dbReference>
<dbReference type="EMBL" id="SLUO01000006">
    <property type="protein sequence ID" value="TCL58591.1"/>
    <property type="molecule type" value="Genomic_DNA"/>
</dbReference>
<reference evidence="1 2" key="1">
    <citation type="submission" date="2019-03" db="EMBL/GenBank/DDBJ databases">
        <title>Genomic Encyclopedia of Type Strains, Phase IV (KMG-IV): sequencing the most valuable type-strain genomes for metagenomic binning, comparative biology and taxonomic classification.</title>
        <authorList>
            <person name="Goeker M."/>
        </authorList>
    </citation>
    <scope>NUCLEOTIDE SEQUENCE [LARGE SCALE GENOMIC DNA]</scope>
    <source>
        <strain evidence="1 2">DSM 100556</strain>
    </source>
</reference>
<dbReference type="OrthoDB" id="9784470at2"/>
<evidence type="ECO:0008006" key="3">
    <source>
        <dbReference type="Google" id="ProtNLM"/>
    </source>
</evidence>
<dbReference type="STRING" id="1469948.GCA_000732725_01246"/>
<proteinExistence type="predicted"/>
<sequence length="191" mass="22466">MKIWKHFKTITYHKYLVMKGCFKVGLYWQGLTHDLSKYSPAEFLVGAKYYQGDRSPNNAEREDIGYSSAWLHHKGRNKHHYEYWLDYSTKNIVGGMAPAPMPDRYIVEMLMDRIAACKVYRKGSYTDQAPLEYYLWGKDPAPLHEKTKELLERLLHMLAKEGEKKTFSYIKKEVLRKRGYASSVESQQRNG</sequence>